<dbReference type="AlphaFoldDB" id="A0A0B2ADC6"/>
<feature type="transmembrane region" description="Helical" evidence="1">
    <location>
        <begin position="25"/>
        <end position="46"/>
    </location>
</feature>
<dbReference type="Proteomes" id="UP000030982">
    <property type="component" value="Unassembled WGS sequence"/>
</dbReference>
<sequence>MGQQLVVMFLSTSAASPLPPNYWLAALAALPTLLLALIWVIVLVMAATDLRLPRRVRILWVLMIVVIPPVGTIAFAVVRGRRWLESPRRSGRIQQPM</sequence>
<protein>
    <recommendedName>
        <fullName evidence="4">Cardiolipin synthase N-terminal domain-containing protein</fullName>
    </recommendedName>
</protein>
<evidence type="ECO:0000313" key="3">
    <source>
        <dbReference type="Proteomes" id="UP000030982"/>
    </source>
</evidence>
<organism evidence="2 3">
    <name type="scientific">Sinomonas humi</name>
    <dbReference type="NCBI Taxonomy" id="1338436"/>
    <lineage>
        <taxon>Bacteria</taxon>
        <taxon>Bacillati</taxon>
        <taxon>Actinomycetota</taxon>
        <taxon>Actinomycetes</taxon>
        <taxon>Micrococcales</taxon>
        <taxon>Micrococcaceae</taxon>
        <taxon>Sinomonas</taxon>
    </lineage>
</organism>
<gene>
    <name evidence="2" type="ORF">LK10_15200</name>
</gene>
<keyword evidence="1" id="KW-1133">Transmembrane helix</keyword>
<comment type="caution">
    <text evidence="2">The sequence shown here is derived from an EMBL/GenBank/DDBJ whole genome shotgun (WGS) entry which is preliminary data.</text>
</comment>
<proteinExistence type="predicted"/>
<name>A0A0B2ADC6_9MICC</name>
<evidence type="ECO:0000313" key="2">
    <source>
        <dbReference type="EMBL" id="KHL01594.1"/>
    </source>
</evidence>
<reference evidence="2 3" key="1">
    <citation type="submission" date="2014-09" db="EMBL/GenBank/DDBJ databases">
        <title>Genome sequence of Sinomonas sp. MUSC 117.</title>
        <authorList>
            <person name="Lee L.-H."/>
        </authorList>
    </citation>
    <scope>NUCLEOTIDE SEQUENCE [LARGE SCALE GENOMIC DNA]</scope>
    <source>
        <strain evidence="2 3">MUSC 117</strain>
    </source>
</reference>
<keyword evidence="1" id="KW-0472">Membrane</keyword>
<keyword evidence="1" id="KW-0812">Transmembrane</keyword>
<dbReference type="EMBL" id="JTDL01000140">
    <property type="protein sequence ID" value="KHL01594.1"/>
    <property type="molecule type" value="Genomic_DNA"/>
</dbReference>
<dbReference type="RefSeq" id="WP_043125341.1">
    <property type="nucleotide sequence ID" value="NZ_JTDL01000140.1"/>
</dbReference>
<feature type="transmembrane region" description="Helical" evidence="1">
    <location>
        <begin position="58"/>
        <end position="78"/>
    </location>
</feature>
<accession>A0A0B2ADC6</accession>
<evidence type="ECO:0000256" key="1">
    <source>
        <dbReference type="SAM" id="Phobius"/>
    </source>
</evidence>
<keyword evidence="3" id="KW-1185">Reference proteome</keyword>
<evidence type="ECO:0008006" key="4">
    <source>
        <dbReference type="Google" id="ProtNLM"/>
    </source>
</evidence>